<dbReference type="EMBL" id="JACAZI010000034">
    <property type="protein sequence ID" value="KAF7328788.1"/>
    <property type="molecule type" value="Genomic_DNA"/>
</dbReference>
<keyword evidence="2" id="KW-1185">Reference proteome</keyword>
<reference evidence="1" key="1">
    <citation type="submission" date="2020-05" db="EMBL/GenBank/DDBJ databases">
        <title>Mycena genomes resolve the evolution of fungal bioluminescence.</title>
        <authorList>
            <person name="Tsai I.J."/>
        </authorList>
    </citation>
    <scope>NUCLEOTIDE SEQUENCE</scope>
    <source>
        <strain evidence="1">CCC161011</strain>
    </source>
</reference>
<sequence>MPYLSASPKPRAHHAPVLLLNICSTWTAIALATPSLWTVIHIRFPCAEGFKELVRTWIERAHNRPLSISLSGKLEKDIATLIWRHGEQLKHLEMHGHSHEYDVFGNVIPGRLPLLQTLTIRGSPDVSFSTPRFLHLLSLTPNLVECTFDNIYLSSAVLPITEKLVLPNLRRLMFGKSAPNSDDDLLTRLSLPTLETLSLPMRYVSADDLFSFLGRSSLPLREMIIVGEPNVNFDRMVEGLRLIPTLTQIELWDRAFHLVPDIFTALHDSTLLPDLRKLTLHILSSRAAESFWETLLSTLSARHPQSSITVVELDFGSSPVLNPVGPVLAALRELAAAGTKIYIGTEECTRVSA</sequence>
<comment type="caution">
    <text evidence="1">The sequence shown here is derived from an EMBL/GenBank/DDBJ whole genome shotgun (WGS) entry which is preliminary data.</text>
</comment>
<evidence type="ECO:0000313" key="1">
    <source>
        <dbReference type="EMBL" id="KAF7328788.1"/>
    </source>
</evidence>
<protein>
    <recommendedName>
        <fullName evidence="3">F-box domain-containing protein</fullName>
    </recommendedName>
</protein>
<dbReference type="OrthoDB" id="3071265at2759"/>
<dbReference type="SUPFAM" id="SSF52047">
    <property type="entry name" value="RNI-like"/>
    <property type="match status" value="1"/>
</dbReference>
<evidence type="ECO:0000313" key="2">
    <source>
        <dbReference type="Proteomes" id="UP000620124"/>
    </source>
</evidence>
<gene>
    <name evidence="1" type="ORF">MVEN_02507700</name>
</gene>
<dbReference type="Proteomes" id="UP000620124">
    <property type="component" value="Unassembled WGS sequence"/>
</dbReference>
<organism evidence="1 2">
    <name type="scientific">Mycena venus</name>
    <dbReference type="NCBI Taxonomy" id="2733690"/>
    <lineage>
        <taxon>Eukaryota</taxon>
        <taxon>Fungi</taxon>
        <taxon>Dikarya</taxon>
        <taxon>Basidiomycota</taxon>
        <taxon>Agaricomycotina</taxon>
        <taxon>Agaricomycetes</taxon>
        <taxon>Agaricomycetidae</taxon>
        <taxon>Agaricales</taxon>
        <taxon>Marasmiineae</taxon>
        <taxon>Mycenaceae</taxon>
        <taxon>Mycena</taxon>
    </lineage>
</organism>
<evidence type="ECO:0008006" key="3">
    <source>
        <dbReference type="Google" id="ProtNLM"/>
    </source>
</evidence>
<dbReference type="Gene3D" id="3.80.10.10">
    <property type="entry name" value="Ribonuclease Inhibitor"/>
    <property type="match status" value="1"/>
</dbReference>
<dbReference type="InterPro" id="IPR032675">
    <property type="entry name" value="LRR_dom_sf"/>
</dbReference>
<accession>A0A8H6WTY8</accession>
<proteinExistence type="predicted"/>
<dbReference type="AlphaFoldDB" id="A0A8H6WTY8"/>
<name>A0A8H6WTY8_9AGAR</name>